<dbReference type="InterPro" id="IPR036869">
    <property type="entry name" value="J_dom_sf"/>
</dbReference>
<dbReference type="Gene3D" id="3.40.30.10">
    <property type="entry name" value="Glutaredoxin"/>
    <property type="match status" value="1"/>
</dbReference>
<organism evidence="3 4">
    <name type="scientific">Spirodela intermedia</name>
    <name type="common">Intermediate duckweed</name>
    <dbReference type="NCBI Taxonomy" id="51605"/>
    <lineage>
        <taxon>Eukaryota</taxon>
        <taxon>Viridiplantae</taxon>
        <taxon>Streptophyta</taxon>
        <taxon>Embryophyta</taxon>
        <taxon>Tracheophyta</taxon>
        <taxon>Spermatophyta</taxon>
        <taxon>Magnoliopsida</taxon>
        <taxon>Liliopsida</taxon>
        <taxon>Araceae</taxon>
        <taxon>Lemnoideae</taxon>
        <taxon>Spirodela</taxon>
    </lineage>
</organism>
<keyword evidence="1" id="KW-0472">Membrane</keyword>
<reference evidence="3" key="1">
    <citation type="submission" date="2020-02" db="EMBL/GenBank/DDBJ databases">
        <authorList>
            <person name="Scholz U."/>
            <person name="Mascher M."/>
            <person name="Fiebig A."/>
        </authorList>
    </citation>
    <scope>NUCLEOTIDE SEQUENCE</scope>
</reference>
<evidence type="ECO:0000256" key="1">
    <source>
        <dbReference type="SAM" id="Phobius"/>
    </source>
</evidence>
<keyword evidence="4" id="KW-1185">Reference proteome</keyword>
<dbReference type="SUPFAM" id="SSF52833">
    <property type="entry name" value="Thioredoxin-like"/>
    <property type="match status" value="1"/>
</dbReference>
<proteinExistence type="predicted"/>
<dbReference type="EMBL" id="LR746268">
    <property type="protein sequence ID" value="CAA7396061.1"/>
    <property type="molecule type" value="Genomic_DNA"/>
</dbReference>
<dbReference type="PANTHER" id="PTHR44303">
    <property type="entry name" value="DNAJ HOMOLOG SUBFAMILY C MEMBER 16"/>
    <property type="match status" value="1"/>
</dbReference>
<dbReference type="SUPFAM" id="SSF46565">
    <property type="entry name" value="Chaperone J-domain"/>
    <property type="match status" value="1"/>
</dbReference>
<dbReference type="AlphaFoldDB" id="A0A7I8KEC6"/>
<dbReference type="Gene3D" id="1.10.287.110">
    <property type="entry name" value="DnaJ domain"/>
    <property type="match status" value="1"/>
</dbReference>
<name>A0A7I8KEC6_SPIIN</name>
<keyword evidence="1" id="KW-0812">Transmembrane</keyword>
<accession>A0A7I8KEC6</accession>
<feature type="domain" description="J" evidence="2">
    <location>
        <begin position="52"/>
        <end position="114"/>
    </location>
</feature>
<sequence>MATGAPAAEASTVARRNPVSQSPIRLYAVPVVLFTLGLFFQLVVLPSSFTTSHYEVLGLVESASVDEVVSGYEKLSSKWSAGLDIPTAANFIKIRYAFELLTNPLLKRDYDIFGVDEQLHIIETVKKQYDGKQFAQVPIPLLNVSFSDSMEKAEGKLTSEDFFSSVGKNETWLIQAYSAGSHRCANFSKAWKRISSLLDGVANTGIVELGEVEFASFLAERRSTGQPFFRHGLPALVAFSPNCRSSRCYTRYDGDLSVDAIVDWIATSILGLPRILYYSRETLVQNFIAKSGQHKNKIIFFSKTGERAAPSLRQTAKDYSAYAAFAFVLWKEEESSMWWNMLEVESAPAIVVLKDPGVKPMVYHGSFHRSWFANIMEENKHQDLPQLRSITSMELGCDAMGHSRAGNSTLAWYCVVVAGRPSFQLNIMRETLRSVRKILMNDTEPDFAHENALQFPLSAANALKESRLTFAWLDGETQSKYCFFYLYLENSYETCGPRRHGDPIDVPKLFIVRYRRNSTENSLKPTKKVKSIWNRFEDEDVNLASQLVARYNGSDNLYEVIKWISQIIDDGDNRNLPYFDEDDTMVRRHYAAAMQAEPADARQILSTDSDSE</sequence>
<dbReference type="InterPro" id="IPR036249">
    <property type="entry name" value="Thioredoxin-like_sf"/>
</dbReference>
<dbReference type="PROSITE" id="PS50076">
    <property type="entry name" value="DNAJ_2"/>
    <property type="match status" value="1"/>
</dbReference>
<gene>
    <name evidence="3" type="ORF">SI8410_05006724</name>
</gene>
<dbReference type="InterPro" id="IPR052448">
    <property type="entry name" value="DnaJ_C16_autophagy_reg"/>
</dbReference>
<evidence type="ECO:0000313" key="4">
    <source>
        <dbReference type="Proteomes" id="UP000663760"/>
    </source>
</evidence>
<dbReference type="OrthoDB" id="767702at2759"/>
<protein>
    <recommendedName>
        <fullName evidence="2">J domain-containing protein</fullName>
    </recommendedName>
</protein>
<dbReference type="Proteomes" id="UP000663760">
    <property type="component" value="Chromosome 5"/>
</dbReference>
<evidence type="ECO:0000259" key="2">
    <source>
        <dbReference type="PROSITE" id="PS50076"/>
    </source>
</evidence>
<dbReference type="PANTHER" id="PTHR44303:SF2">
    <property type="entry name" value="DNAJ HOMOLOG SUBFAMILY C MEMBER 16"/>
    <property type="match status" value="1"/>
</dbReference>
<evidence type="ECO:0000313" key="3">
    <source>
        <dbReference type="EMBL" id="CAA7396061.1"/>
    </source>
</evidence>
<feature type="transmembrane region" description="Helical" evidence="1">
    <location>
        <begin position="24"/>
        <end position="44"/>
    </location>
</feature>
<dbReference type="GO" id="GO:0005783">
    <property type="term" value="C:endoplasmic reticulum"/>
    <property type="evidence" value="ECO:0007669"/>
    <property type="project" value="UniProtKB-ARBA"/>
</dbReference>
<keyword evidence="1" id="KW-1133">Transmembrane helix</keyword>
<dbReference type="InterPro" id="IPR001623">
    <property type="entry name" value="DnaJ_domain"/>
</dbReference>
<dbReference type="CDD" id="cd02961">
    <property type="entry name" value="PDI_a_family"/>
    <property type="match status" value="1"/>
</dbReference>